<feature type="transmembrane region" description="Helical" evidence="1">
    <location>
        <begin position="83"/>
        <end position="101"/>
    </location>
</feature>
<dbReference type="Proteomes" id="UP000705379">
    <property type="component" value="Unassembled WGS sequence"/>
</dbReference>
<name>A0A944CCI5_9HYPH</name>
<feature type="transmembrane region" description="Helical" evidence="1">
    <location>
        <begin position="62"/>
        <end position="78"/>
    </location>
</feature>
<reference evidence="2" key="2">
    <citation type="journal article" date="2021" name="Microorganisms">
        <title>Bacterial Dimethylsulfoniopropionate Biosynthesis in the East China Sea.</title>
        <authorList>
            <person name="Liu J."/>
            <person name="Zhang Y."/>
            <person name="Liu J."/>
            <person name="Zhong H."/>
            <person name="Williams B.T."/>
            <person name="Zheng Y."/>
            <person name="Curson A.R.J."/>
            <person name="Sun C."/>
            <person name="Sun H."/>
            <person name="Song D."/>
            <person name="Wagner Mackenzie B."/>
            <person name="Bermejo Martinez A."/>
            <person name="Todd J.D."/>
            <person name="Zhang X.H."/>
        </authorList>
    </citation>
    <scope>NUCLEOTIDE SEQUENCE</scope>
    <source>
        <strain evidence="2">AESS21</strain>
    </source>
</reference>
<keyword evidence="1" id="KW-0472">Membrane</keyword>
<dbReference type="Pfam" id="PF05437">
    <property type="entry name" value="AzlD"/>
    <property type="match status" value="1"/>
</dbReference>
<dbReference type="AlphaFoldDB" id="A0A944CCI5"/>
<proteinExistence type="predicted"/>
<organism evidence="2 3">
    <name type="scientific">Roseibium polysiphoniae</name>
    <dbReference type="NCBI Taxonomy" id="2571221"/>
    <lineage>
        <taxon>Bacteria</taxon>
        <taxon>Pseudomonadati</taxon>
        <taxon>Pseudomonadota</taxon>
        <taxon>Alphaproteobacteria</taxon>
        <taxon>Hyphomicrobiales</taxon>
        <taxon>Stappiaceae</taxon>
        <taxon>Roseibium</taxon>
    </lineage>
</organism>
<accession>A0A944CCI5</accession>
<comment type="caution">
    <text evidence="2">The sequence shown here is derived from an EMBL/GenBank/DDBJ whole genome shotgun (WGS) entry which is preliminary data.</text>
</comment>
<protein>
    <submittedName>
        <fullName evidence="2">AzlD domain-containing protein</fullName>
    </submittedName>
</protein>
<sequence length="104" mass="11126">MIIVAGWLATDIWRWIGVFAGGKLREDSELLIWVRAVATALVAGVIAKLILFPTGALEVTPVWLRILAALGGFAAFFASRQKVVVGVVSGEIILIAGWLLLEAV</sequence>
<keyword evidence="1" id="KW-0812">Transmembrane</keyword>
<evidence type="ECO:0000313" key="3">
    <source>
        <dbReference type="Proteomes" id="UP000705379"/>
    </source>
</evidence>
<reference evidence="2" key="1">
    <citation type="submission" date="2018-08" db="EMBL/GenBank/DDBJ databases">
        <authorList>
            <person name="Jin W."/>
            <person name="Wang H."/>
            <person name="Yang Y."/>
            <person name="Li M."/>
            <person name="Liu J."/>
        </authorList>
    </citation>
    <scope>NUCLEOTIDE SEQUENCE</scope>
    <source>
        <strain evidence="2">AESS21</strain>
    </source>
</reference>
<evidence type="ECO:0000313" key="2">
    <source>
        <dbReference type="EMBL" id="MBS8259937.1"/>
    </source>
</evidence>
<gene>
    <name evidence="2" type="ORF">DYI23_06870</name>
</gene>
<dbReference type="EMBL" id="QTKU01000001">
    <property type="protein sequence ID" value="MBS8259937.1"/>
    <property type="molecule type" value="Genomic_DNA"/>
</dbReference>
<dbReference type="InterPro" id="IPR008407">
    <property type="entry name" value="Brnchd-chn_aa_trnsp_AzlD"/>
</dbReference>
<feature type="transmembrane region" description="Helical" evidence="1">
    <location>
        <begin position="30"/>
        <end position="50"/>
    </location>
</feature>
<evidence type="ECO:0000256" key="1">
    <source>
        <dbReference type="SAM" id="Phobius"/>
    </source>
</evidence>
<dbReference type="RefSeq" id="WP_213215734.1">
    <property type="nucleotide sequence ID" value="NZ_QTKU01000001.1"/>
</dbReference>
<keyword evidence="1" id="KW-1133">Transmembrane helix</keyword>